<evidence type="ECO:0000259" key="4">
    <source>
        <dbReference type="Pfam" id="PF25078"/>
    </source>
</evidence>
<feature type="domain" description="DUF7801" evidence="4">
    <location>
        <begin position="837"/>
        <end position="905"/>
    </location>
</feature>
<dbReference type="OrthoDB" id="4206628at2759"/>
<feature type="compositionally biased region" description="Polar residues" evidence="2">
    <location>
        <begin position="127"/>
        <end position="137"/>
    </location>
</feature>
<dbReference type="PANTHER" id="PTHR23159">
    <property type="entry name" value="CENTROSOMAL PROTEIN 2"/>
    <property type="match status" value="1"/>
</dbReference>
<dbReference type="PANTHER" id="PTHR23159:SF31">
    <property type="entry name" value="CENTROSOME-ASSOCIATED PROTEIN CEP250 ISOFORM X1"/>
    <property type="match status" value="1"/>
</dbReference>
<dbReference type="InterPro" id="IPR056703">
    <property type="entry name" value="DUF7801"/>
</dbReference>
<feature type="compositionally biased region" description="Low complexity" evidence="2">
    <location>
        <begin position="1"/>
        <end position="19"/>
    </location>
</feature>
<dbReference type="VEuPathDB" id="FungiDB:AAP_02988"/>
<proteinExistence type="predicted"/>
<comment type="caution">
    <text evidence="5">The sequence shown here is derived from an EMBL/GenBank/DDBJ whole genome shotgun (WGS) entry which is preliminary data.</text>
</comment>
<dbReference type="AlphaFoldDB" id="A0A162IEP1"/>
<feature type="domain" description="Up-regulated during septation protein 1" evidence="3">
    <location>
        <begin position="73"/>
        <end position="211"/>
    </location>
</feature>
<feature type="coiled-coil region" evidence="1">
    <location>
        <begin position="870"/>
        <end position="904"/>
    </location>
</feature>
<feature type="region of interest" description="Disordered" evidence="2">
    <location>
        <begin position="1"/>
        <end position="30"/>
    </location>
</feature>
<reference evidence="5 6" key="1">
    <citation type="journal article" date="2016" name="Genome Biol. Evol.">
        <title>Divergent and convergent evolution of fungal pathogenicity.</title>
        <authorList>
            <person name="Shang Y."/>
            <person name="Xiao G."/>
            <person name="Zheng P."/>
            <person name="Cen K."/>
            <person name="Zhan S."/>
            <person name="Wang C."/>
        </authorList>
    </citation>
    <scope>NUCLEOTIDE SEQUENCE [LARGE SCALE GENOMIC DNA]</scope>
    <source>
        <strain evidence="5 6">ARSEF 7405</strain>
    </source>
</reference>
<feature type="compositionally biased region" description="Polar residues" evidence="2">
    <location>
        <begin position="167"/>
        <end position="177"/>
    </location>
</feature>
<feature type="coiled-coil region" evidence="1">
    <location>
        <begin position="527"/>
        <end position="792"/>
    </location>
</feature>
<dbReference type="EMBL" id="AZGZ01000011">
    <property type="protein sequence ID" value="KZZ92333.1"/>
    <property type="molecule type" value="Genomic_DNA"/>
</dbReference>
<gene>
    <name evidence="5" type="ORF">AAP_02988</name>
</gene>
<evidence type="ECO:0000256" key="2">
    <source>
        <dbReference type="SAM" id="MobiDB-lite"/>
    </source>
</evidence>
<keyword evidence="1" id="KW-0175">Coiled coil</keyword>
<evidence type="ECO:0000313" key="5">
    <source>
        <dbReference type="EMBL" id="KZZ92333.1"/>
    </source>
</evidence>
<feature type="region of interest" description="Disordered" evidence="2">
    <location>
        <begin position="271"/>
        <end position="292"/>
    </location>
</feature>
<protein>
    <submittedName>
        <fullName evidence="5">Uncharacterized protein</fullName>
    </submittedName>
</protein>
<feature type="region of interest" description="Disordered" evidence="2">
    <location>
        <begin position="127"/>
        <end position="185"/>
    </location>
</feature>
<evidence type="ECO:0000256" key="1">
    <source>
        <dbReference type="SAM" id="Coils"/>
    </source>
</evidence>
<dbReference type="Pfam" id="PF15456">
    <property type="entry name" value="Uds1"/>
    <property type="match status" value="1"/>
</dbReference>
<name>A0A162IEP1_9EURO</name>
<evidence type="ECO:0000313" key="6">
    <source>
        <dbReference type="Proteomes" id="UP000242877"/>
    </source>
</evidence>
<sequence length="991" mass="110993">MGDVPSLASSRSSYAESFAPTQATTPPLSKGIIHGFRDAADSTQHSRMNSNMSDATRKRRDSVVLNVNDPVAMHLLVETAIADSANYDILAYEELEELKKELQMSTSRLSALKRKLILETKLQEAASSLNRLPSSGGSSVEDSRPDSSSSSAKYDESSIGPGRSRKSTNTEPANTSNKAREITEKITREEAENLRLRQRLLEHTAGVLQLTYNGDGLQNSRANHYGGSSLDNHRHRHRLGGNMTPESMANDFNEGSLYKEADILDVASIDHEDRPDDASDDSSEDAISHGTIKDTEERLRALSHSIHEVLHESGVGSGLLTPPEDTANIDSHLSYLEKSIKSIPKSDGIGAGAGIGALSGPSEQIITSTNTRINEILNNATSSPAVKQRELSSNQPATDLNFTLEQLERHVANLSEQKAILTRQIQQQRELNEKSDAEKDEFIADLQEEIAMFENELEVAKGEVNAAQERIAQFEEEIETQARIIKAHQEKETQNTRENPQDPSNAAEGDNNKSNEPEGPSNISKHIEELEAIRSELVLQKEAAEKLQNELDAKEFESDTHREARISLEEQITLKEEEITQHKQALDEFVRQSIDTQNEMDRLTAENAMMHKELIDKAEQLAACVEKLERLTPELANKIDSSENSEDQLAKDEELRDLRESIEDSERQLTHKEAGLKAYSEKLTELERAIMEHEQALATAEELAMASKAEIEALRQARTTAETTLTDVQQEVIALRTQLDHLNQCLISKDREIEELRTQSEQIADQATSEEMEVLRARLAESDAKISQLEAEVSAAGPMISTARSNPIKRRTDTGGEDSTLSRAREVIDFSSTILASDSVSTTDLRQHIQMMESELRDTIGDHEELVKASIEFEREREHLDKMIDQLREKCDKLEAQLNEKQLEEITTGEGGEHAALKQQISIRVLKEEFKRIMRESRQENLRILKLEQEERKRLEILIQSLRRGSQPQIYRLVPDSEDQNSGVMVGLTQR</sequence>
<dbReference type="Pfam" id="PF25078">
    <property type="entry name" value="DUF7801"/>
    <property type="match status" value="1"/>
</dbReference>
<dbReference type="InterPro" id="IPR029191">
    <property type="entry name" value="Uds1"/>
</dbReference>
<dbReference type="Proteomes" id="UP000242877">
    <property type="component" value="Unassembled WGS sequence"/>
</dbReference>
<organism evidence="5 6">
    <name type="scientific">Ascosphaera apis ARSEF 7405</name>
    <dbReference type="NCBI Taxonomy" id="392613"/>
    <lineage>
        <taxon>Eukaryota</taxon>
        <taxon>Fungi</taxon>
        <taxon>Dikarya</taxon>
        <taxon>Ascomycota</taxon>
        <taxon>Pezizomycotina</taxon>
        <taxon>Eurotiomycetes</taxon>
        <taxon>Eurotiomycetidae</taxon>
        <taxon>Onygenales</taxon>
        <taxon>Ascosphaeraceae</taxon>
        <taxon>Ascosphaera</taxon>
    </lineage>
</organism>
<evidence type="ECO:0000259" key="3">
    <source>
        <dbReference type="Pfam" id="PF15456"/>
    </source>
</evidence>
<accession>A0A162IEP1</accession>
<keyword evidence="6" id="KW-1185">Reference proteome</keyword>
<feature type="region of interest" description="Disordered" evidence="2">
    <location>
        <begin position="488"/>
        <end position="522"/>
    </location>
</feature>